<accession>A0AAV5U547</accession>
<name>A0AAV5U547_9BILA</name>
<dbReference type="AlphaFoldDB" id="A0AAV5U547"/>
<dbReference type="EMBL" id="BTSX01000005">
    <property type="protein sequence ID" value="GMT02006.1"/>
    <property type="molecule type" value="Genomic_DNA"/>
</dbReference>
<protein>
    <submittedName>
        <fullName evidence="1">Uncharacterized protein</fullName>
    </submittedName>
</protein>
<organism evidence="1 2">
    <name type="scientific">Pristionchus entomophagus</name>
    <dbReference type="NCBI Taxonomy" id="358040"/>
    <lineage>
        <taxon>Eukaryota</taxon>
        <taxon>Metazoa</taxon>
        <taxon>Ecdysozoa</taxon>
        <taxon>Nematoda</taxon>
        <taxon>Chromadorea</taxon>
        <taxon>Rhabditida</taxon>
        <taxon>Rhabditina</taxon>
        <taxon>Diplogasteromorpha</taxon>
        <taxon>Diplogasteroidea</taxon>
        <taxon>Neodiplogasteridae</taxon>
        <taxon>Pristionchus</taxon>
    </lineage>
</organism>
<proteinExistence type="predicted"/>
<reference evidence="1" key="1">
    <citation type="submission" date="2023-10" db="EMBL/GenBank/DDBJ databases">
        <title>Genome assembly of Pristionchus species.</title>
        <authorList>
            <person name="Yoshida K."/>
            <person name="Sommer R.J."/>
        </authorList>
    </citation>
    <scope>NUCLEOTIDE SEQUENCE</scope>
    <source>
        <strain evidence="1">RS0144</strain>
    </source>
</reference>
<evidence type="ECO:0000313" key="2">
    <source>
        <dbReference type="Proteomes" id="UP001432027"/>
    </source>
</evidence>
<dbReference type="Proteomes" id="UP001432027">
    <property type="component" value="Unassembled WGS sequence"/>
</dbReference>
<evidence type="ECO:0000313" key="1">
    <source>
        <dbReference type="EMBL" id="GMT02006.1"/>
    </source>
</evidence>
<sequence length="133" mass="14974">NLFISLLTLHNRLIIHQSITVDYIYSGNLLMLLSWRLRLLRWQIIVQWLVFDLFTKIFVTYVHVSPSSPITSVSNITSSTAKGSSLITLSSVKFPYKIGSIFGSSNEGIKYSVENISEGSISSSLGRVLTYQR</sequence>
<keyword evidence="2" id="KW-1185">Reference proteome</keyword>
<feature type="non-terminal residue" evidence="1">
    <location>
        <position position="1"/>
    </location>
</feature>
<comment type="caution">
    <text evidence="1">The sequence shown here is derived from an EMBL/GenBank/DDBJ whole genome shotgun (WGS) entry which is preliminary data.</text>
</comment>
<gene>
    <name evidence="1" type="ORF">PENTCL1PPCAC_24180</name>
</gene>